<evidence type="ECO:0000313" key="2">
    <source>
        <dbReference type="Proteomes" id="UP000234323"/>
    </source>
</evidence>
<dbReference type="EMBL" id="LLXI01001063">
    <property type="protein sequence ID" value="PKY51694.1"/>
    <property type="molecule type" value="Genomic_DNA"/>
</dbReference>
<feature type="non-terminal residue" evidence="1">
    <location>
        <position position="50"/>
    </location>
</feature>
<name>A0A2I1GYP9_9GLOM</name>
<comment type="caution">
    <text evidence="1">The sequence shown here is derived from an EMBL/GenBank/DDBJ whole genome shotgun (WGS) entry which is preliminary data.</text>
</comment>
<organism evidence="1 2">
    <name type="scientific">Rhizophagus irregularis</name>
    <dbReference type="NCBI Taxonomy" id="588596"/>
    <lineage>
        <taxon>Eukaryota</taxon>
        <taxon>Fungi</taxon>
        <taxon>Fungi incertae sedis</taxon>
        <taxon>Mucoromycota</taxon>
        <taxon>Glomeromycotina</taxon>
        <taxon>Glomeromycetes</taxon>
        <taxon>Glomerales</taxon>
        <taxon>Glomeraceae</taxon>
        <taxon>Rhizophagus</taxon>
    </lineage>
</organism>
<dbReference type="VEuPathDB" id="FungiDB:FUN_003362"/>
<reference evidence="1 2" key="1">
    <citation type="submission" date="2015-10" db="EMBL/GenBank/DDBJ databases">
        <title>Genome analyses suggest a sexual origin of heterokaryosis in a supposedly ancient asexual fungus.</title>
        <authorList>
            <person name="Ropars J."/>
            <person name="Sedzielewska K."/>
            <person name="Noel J."/>
            <person name="Charron P."/>
            <person name="Farinelli L."/>
            <person name="Marton T."/>
            <person name="Kruger M."/>
            <person name="Pelin A."/>
            <person name="Brachmann A."/>
            <person name="Corradi N."/>
        </authorList>
    </citation>
    <scope>NUCLEOTIDE SEQUENCE [LARGE SCALE GENOMIC DNA]</scope>
    <source>
        <strain evidence="1 2">A4</strain>
    </source>
</reference>
<dbReference type="Proteomes" id="UP000234323">
    <property type="component" value="Unassembled WGS sequence"/>
</dbReference>
<dbReference type="AlphaFoldDB" id="A0A2I1GYP9"/>
<accession>A0A2I1GYP9</accession>
<protein>
    <submittedName>
        <fullName evidence="1">Uncharacterized protein</fullName>
    </submittedName>
</protein>
<proteinExistence type="predicted"/>
<gene>
    <name evidence="1" type="ORF">RhiirA4_468878</name>
</gene>
<evidence type="ECO:0000313" key="1">
    <source>
        <dbReference type="EMBL" id="PKY51694.1"/>
    </source>
</evidence>
<keyword evidence="2" id="KW-1185">Reference proteome</keyword>
<sequence length="50" mass="5832">MWIDVDPYQYQLHVTIPTIDSTIESENIDERVVYIGDVEKRKQAYGICGE</sequence>